<reference evidence="1 2" key="1">
    <citation type="submission" date="2017-07" db="EMBL/GenBank/DDBJ databases">
        <title>Flavobacterium cyanobacteriorum sp. nov., isolated from cyanobacterial aggregates in a eutrophic lake.</title>
        <authorList>
            <person name="Cai H."/>
        </authorList>
    </citation>
    <scope>NUCLEOTIDE SEQUENCE [LARGE SCALE GENOMIC DNA]</scope>
    <source>
        <strain evidence="1 2">TH021</strain>
    </source>
</reference>
<dbReference type="RefSeq" id="WP_094414049.1">
    <property type="nucleotide sequence ID" value="NZ_NOXV01000244.1"/>
</dbReference>
<name>A0A255Z912_9FLAO</name>
<dbReference type="OrthoDB" id="1143207at2"/>
<dbReference type="EMBL" id="NOXV01000244">
    <property type="protein sequence ID" value="OYQ37936.1"/>
    <property type="molecule type" value="Genomic_DNA"/>
</dbReference>
<organism evidence="1 2">
    <name type="scientific">Flavobacterium cyanobacteriorum</name>
    <dbReference type="NCBI Taxonomy" id="2022802"/>
    <lineage>
        <taxon>Bacteria</taxon>
        <taxon>Pseudomonadati</taxon>
        <taxon>Bacteroidota</taxon>
        <taxon>Flavobacteriia</taxon>
        <taxon>Flavobacteriales</taxon>
        <taxon>Flavobacteriaceae</taxon>
        <taxon>Flavobacterium</taxon>
    </lineage>
</organism>
<evidence type="ECO:0000313" key="2">
    <source>
        <dbReference type="Proteomes" id="UP000216605"/>
    </source>
</evidence>
<dbReference type="Proteomes" id="UP000216605">
    <property type="component" value="Unassembled WGS sequence"/>
</dbReference>
<keyword evidence="2" id="KW-1185">Reference proteome</keyword>
<comment type="caution">
    <text evidence="1">The sequence shown here is derived from an EMBL/GenBank/DDBJ whole genome shotgun (WGS) entry which is preliminary data.</text>
</comment>
<dbReference type="AlphaFoldDB" id="A0A255Z912"/>
<proteinExistence type="predicted"/>
<gene>
    <name evidence="1" type="ORF">CHU92_07155</name>
</gene>
<protein>
    <submittedName>
        <fullName evidence="1">Uncharacterized protein</fullName>
    </submittedName>
</protein>
<evidence type="ECO:0000313" key="1">
    <source>
        <dbReference type="EMBL" id="OYQ37936.1"/>
    </source>
</evidence>
<sequence length="266" mass="30161">MKLLPVLFFFIVTVECGGQELTVPVKFLSGFSARNEKYTGTDAFGAVYSVKDDEFHKLYEGVLLKYRALQLGNIYRIDLQNPLQIVLFYKKFNTVVLLDNQLNETARINFSDLTMPVPLVAEAAGLAAQNRLWLFDINTMALGLFDLSQSNFRALTPPFTESPKYYQSDYNYFYWVDSANKCYACNIFGKITSLGSVPEHDSMQIISSAEAIVQKGNTLYVHNMQTGRSRQIALVEKTFEGFQYSAQILSIFTASQINQYKITVTE</sequence>
<accession>A0A255Z912</accession>